<feature type="non-terminal residue" evidence="5">
    <location>
        <position position="335"/>
    </location>
</feature>
<dbReference type="InterPro" id="IPR003653">
    <property type="entry name" value="Peptidase_C48_C"/>
</dbReference>
<dbReference type="SUPFAM" id="SSF54001">
    <property type="entry name" value="Cysteine proteinases"/>
    <property type="match status" value="1"/>
</dbReference>
<keyword evidence="6" id="KW-1185">Reference proteome</keyword>
<dbReference type="AlphaFoldDB" id="A0A4S8LFY9"/>
<protein>
    <recommendedName>
        <fullName evidence="4">Ubiquitin-like protease family profile domain-containing protein</fullName>
    </recommendedName>
</protein>
<dbReference type="Gene3D" id="3.40.395.10">
    <property type="entry name" value="Adenoviral Proteinase, Chain A"/>
    <property type="match status" value="1"/>
</dbReference>
<dbReference type="PROSITE" id="PS50600">
    <property type="entry name" value="ULP_PROTEASE"/>
    <property type="match status" value="1"/>
</dbReference>
<evidence type="ECO:0000313" key="6">
    <source>
        <dbReference type="Proteomes" id="UP000297245"/>
    </source>
</evidence>
<proteinExistence type="inferred from homology"/>
<feature type="domain" description="Ubiquitin-like protease family profile" evidence="4">
    <location>
        <begin position="155"/>
        <end position="335"/>
    </location>
</feature>
<evidence type="ECO:0000256" key="1">
    <source>
        <dbReference type="ARBA" id="ARBA00005234"/>
    </source>
</evidence>
<accession>A0A4S8LFY9</accession>
<name>A0A4S8LFY9_DENBC</name>
<evidence type="ECO:0000313" key="5">
    <source>
        <dbReference type="EMBL" id="THU87966.1"/>
    </source>
</evidence>
<keyword evidence="2" id="KW-0645">Protease</keyword>
<keyword evidence="3" id="KW-0378">Hydrolase</keyword>
<comment type="similarity">
    <text evidence="1">Belongs to the peptidase C48 family.</text>
</comment>
<dbReference type="OrthoDB" id="2979847at2759"/>
<dbReference type="GO" id="GO:0008234">
    <property type="term" value="F:cysteine-type peptidase activity"/>
    <property type="evidence" value="ECO:0007669"/>
    <property type="project" value="InterPro"/>
</dbReference>
<reference evidence="5 6" key="1">
    <citation type="journal article" date="2019" name="Nat. Ecol. Evol.">
        <title>Megaphylogeny resolves global patterns of mushroom evolution.</title>
        <authorList>
            <person name="Varga T."/>
            <person name="Krizsan K."/>
            <person name="Foldi C."/>
            <person name="Dima B."/>
            <person name="Sanchez-Garcia M."/>
            <person name="Sanchez-Ramirez S."/>
            <person name="Szollosi G.J."/>
            <person name="Szarkandi J.G."/>
            <person name="Papp V."/>
            <person name="Albert L."/>
            <person name="Andreopoulos W."/>
            <person name="Angelini C."/>
            <person name="Antonin V."/>
            <person name="Barry K.W."/>
            <person name="Bougher N.L."/>
            <person name="Buchanan P."/>
            <person name="Buyck B."/>
            <person name="Bense V."/>
            <person name="Catcheside P."/>
            <person name="Chovatia M."/>
            <person name="Cooper J."/>
            <person name="Damon W."/>
            <person name="Desjardin D."/>
            <person name="Finy P."/>
            <person name="Geml J."/>
            <person name="Haridas S."/>
            <person name="Hughes K."/>
            <person name="Justo A."/>
            <person name="Karasinski D."/>
            <person name="Kautmanova I."/>
            <person name="Kiss B."/>
            <person name="Kocsube S."/>
            <person name="Kotiranta H."/>
            <person name="LaButti K.M."/>
            <person name="Lechner B.E."/>
            <person name="Liimatainen K."/>
            <person name="Lipzen A."/>
            <person name="Lukacs Z."/>
            <person name="Mihaltcheva S."/>
            <person name="Morgado L.N."/>
            <person name="Niskanen T."/>
            <person name="Noordeloos M.E."/>
            <person name="Ohm R.A."/>
            <person name="Ortiz-Santana B."/>
            <person name="Ovrebo C."/>
            <person name="Racz N."/>
            <person name="Riley R."/>
            <person name="Savchenko A."/>
            <person name="Shiryaev A."/>
            <person name="Soop K."/>
            <person name="Spirin V."/>
            <person name="Szebenyi C."/>
            <person name="Tomsovsky M."/>
            <person name="Tulloss R.E."/>
            <person name="Uehling J."/>
            <person name="Grigoriev I.V."/>
            <person name="Vagvolgyi C."/>
            <person name="Papp T."/>
            <person name="Martin F.M."/>
            <person name="Miettinen O."/>
            <person name="Hibbett D.S."/>
            <person name="Nagy L.G."/>
        </authorList>
    </citation>
    <scope>NUCLEOTIDE SEQUENCE [LARGE SCALE GENOMIC DNA]</scope>
    <source>
        <strain evidence="5 6">CBS 962.96</strain>
    </source>
</reference>
<evidence type="ECO:0000256" key="3">
    <source>
        <dbReference type="ARBA" id="ARBA00022801"/>
    </source>
</evidence>
<organism evidence="5 6">
    <name type="scientific">Dendrothele bispora (strain CBS 962.96)</name>
    <dbReference type="NCBI Taxonomy" id="1314807"/>
    <lineage>
        <taxon>Eukaryota</taxon>
        <taxon>Fungi</taxon>
        <taxon>Dikarya</taxon>
        <taxon>Basidiomycota</taxon>
        <taxon>Agaricomycotina</taxon>
        <taxon>Agaricomycetes</taxon>
        <taxon>Agaricomycetidae</taxon>
        <taxon>Agaricales</taxon>
        <taxon>Agaricales incertae sedis</taxon>
        <taxon>Dendrothele</taxon>
    </lineage>
</organism>
<sequence>MTKNHPAELTISDAAVKILIPTSDATPINHPNESILSILNLNMKNLPKISTTTTTHLLLPDESIFTKSPSPIASPEQSVILRSQCRMPNLSEIDRLLERAAHAHLKGCKSKSWPIQETARTINLPLWTPTFWGLVYDIYAQRDIWTKTQAWLADHAYTVQDIRFFGKFPWQTKYPRNLGNAFELARFLSDEWLSAENINQMLAVLDKQLMPPFLLEDTYWTHSLIKAYRERVQGLPYRRNIELVQNQLKDGTRDRIVFPVFVQLEKNLVVLPQGEESKGNHWVVVAIVTEGKKVLYGDSLKHAMPLELSDILKWFLFEVFPETVFDTADLPCGTQ</sequence>
<dbReference type="InterPro" id="IPR038765">
    <property type="entry name" value="Papain-like_cys_pep_sf"/>
</dbReference>
<dbReference type="GO" id="GO:0019783">
    <property type="term" value="F:ubiquitin-like protein peptidase activity"/>
    <property type="evidence" value="ECO:0007669"/>
    <property type="project" value="UniProtKB-ARBA"/>
</dbReference>
<dbReference type="EMBL" id="ML179428">
    <property type="protein sequence ID" value="THU87966.1"/>
    <property type="molecule type" value="Genomic_DNA"/>
</dbReference>
<dbReference type="GO" id="GO:0006508">
    <property type="term" value="P:proteolysis"/>
    <property type="evidence" value="ECO:0007669"/>
    <property type="project" value="UniProtKB-KW"/>
</dbReference>
<evidence type="ECO:0000256" key="2">
    <source>
        <dbReference type="ARBA" id="ARBA00022670"/>
    </source>
</evidence>
<evidence type="ECO:0000259" key="4">
    <source>
        <dbReference type="PROSITE" id="PS50600"/>
    </source>
</evidence>
<gene>
    <name evidence="5" type="ORF">K435DRAFT_803902</name>
</gene>
<dbReference type="Proteomes" id="UP000297245">
    <property type="component" value="Unassembled WGS sequence"/>
</dbReference>